<feature type="chain" id="PRO_5011518244" evidence="1">
    <location>
        <begin position="28"/>
        <end position="211"/>
    </location>
</feature>
<proteinExistence type="predicted"/>
<gene>
    <name evidence="2" type="ORF">SAMN04488692_10544</name>
</gene>
<accession>A0A1G9KKW1</accession>
<evidence type="ECO:0000256" key="1">
    <source>
        <dbReference type="SAM" id="SignalP"/>
    </source>
</evidence>
<reference evidence="2 3" key="1">
    <citation type="submission" date="2016-10" db="EMBL/GenBank/DDBJ databases">
        <authorList>
            <person name="de Groot N.N."/>
        </authorList>
    </citation>
    <scope>NUCLEOTIDE SEQUENCE [LARGE SCALE GENOMIC DNA]</scope>
    <source>
        <strain evidence="2 3">SLAS-1</strain>
    </source>
</reference>
<dbReference type="Proteomes" id="UP000199476">
    <property type="component" value="Unassembled WGS sequence"/>
</dbReference>
<name>A0A1G9KKW1_9FIRM</name>
<organism evidence="2 3">
    <name type="scientific">Halarsenatibacter silvermanii</name>
    <dbReference type="NCBI Taxonomy" id="321763"/>
    <lineage>
        <taxon>Bacteria</taxon>
        <taxon>Bacillati</taxon>
        <taxon>Bacillota</taxon>
        <taxon>Clostridia</taxon>
        <taxon>Halanaerobiales</taxon>
        <taxon>Halarsenatibacteraceae</taxon>
        <taxon>Halarsenatibacter</taxon>
    </lineage>
</organism>
<sequence>MNNKAKFLIAIISLILLFSGLSTSARAEAELMAAWDDHRFEFYGEIFVLEEPALEELYSEEELEDFSLYFASRELDKAEELEYTADEMDLLDDYSGTELNYEEILNLADSFTLIAVNAHRPFDSDTSHQRARVDVSEVVSINEGRIITDVTDHHMLLSEEQLQFNDSIRILPDGSGTLVYILPELETEHANIEIRSFLENEFIRRTVTVKH</sequence>
<keyword evidence="3" id="KW-1185">Reference proteome</keyword>
<protein>
    <submittedName>
        <fullName evidence="2">Uncharacterized protein</fullName>
    </submittedName>
</protein>
<dbReference type="AlphaFoldDB" id="A0A1G9KKW1"/>
<evidence type="ECO:0000313" key="3">
    <source>
        <dbReference type="Proteomes" id="UP000199476"/>
    </source>
</evidence>
<evidence type="ECO:0000313" key="2">
    <source>
        <dbReference type="EMBL" id="SDL50246.1"/>
    </source>
</evidence>
<keyword evidence="1" id="KW-0732">Signal</keyword>
<dbReference type="EMBL" id="FNGO01000005">
    <property type="protein sequence ID" value="SDL50246.1"/>
    <property type="molecule type" value="Genomic_DNA"/>
</dbReference>
<feature type="signal peptide" evidence="1">
    <location>
        <begin position="1"/>
        <end position="27"/>
    </location>
</feature>
<dbReference type="RefSeq" id="WP_089758802.1">
    <property type="nucleotide sequence ID" value="NZ_FNGO01000005.1"/>
</dbReference>